<comment type="caution">
    <text evidence="2">The sequence shown here is derived from an EMBL/GenBank/DDBJ whole genome shotgun (WGS) entry which is preliminary data.</text>
</comment>
<feature type="chain" id="PRO_5042005616" evidence="1">
    <location>
        <begin position="23"/>
        <end position="211"/>
    </location>
</feature>
<gene>
    <name evidence="2" type="ORF">L3X38_003285</name>
</gene>
<name>A0AAD4ZLS9_PRUDU</name>
<evidence type="ECO:0000256" key="1">
    <source>
        <dbReference type="SAM" id="SignalP"/>
    </source>
</evidence>
<proteinExistence type="predicted"/>
<protein>
    <submittedName>
        <fullName evidence="2">Uncharacterized protein</fullName>
    </submittedName>
</protein>
<sequence length="211" mass="22936">MLLPFFLVFVFGNICCPILISAEVGKVENESGNSSDSTRGNLGEVEFGCVGEENGGGDRFALDRKAVNRSQPLNWKRRSRSERPGEATSSCWKCVGLTSEHVSSNFFYRWHVHHPPLGLQLGQDMPSGQPVFVGPTASPIKSGSLELGFSRSNPPSLLAPAPSLGLLLLGGIALRIRVDLNVVMEVHILDDNAIDKQTICNCHFTLQMSTD</sequence>
<evidence type="ECO:0000313" key="3">
    <source>
        <dbReference type="Proteomes" id="UP001054821"/>
    </source>
</evidence>
<evidence type="ECO:0000313" key="2">
    <source>
        <dbReference type="EMBL" id="KAI5350394.1"/>
    </source>
</evidence>
<organism evidence="2 3">
    <name type="scientific">Prunus dulcis</name>
    <name type="common">Almond</name>
    <name type="synonym">Amygdalus dulcis</name>
    <dbReference type="NCBI Taxonomy" id="3755"/>
    <lineage>
        <taxon>Eukaryota</taxon>
        <taxon>Viridiplantae</taxon>
        <taxon>Streptophyta</taxon>
        <taxon>Embryophyta</taxon>
        <taxon>Tracheophyta</taxon>
        <taxon>Spermatophyta</taxon>
        <taxon>Magnoliopsida</taxon>
        <taxon>eudicotyledons</taxon>
        <taxon>Gunneridae</taxon>
        <taxon>Pentapetalae</taxon>
        <taxon>rosids</taxon>
        <taxon>fabids</taxon>
        <taxon>Rosales</taxon>
        <taxon>Rosaceae</taxon>
        <taxon>Amygdaloideae</taxon>
        <taxon>Amygdaleae</taxon>
        <taxon>Prunus</taxon>
    </lineage>
</organism>
<reference evidence="2 3" key="1">
    <citation type="journal article" date="2022" name="G3 (Bethesda)">
        <title>Whole-genome sequence and methylome profiling of the almond [Prunus dulcis (Mill.) D.A. Webb] cultivar 'Nonpareil'.</title>
        <authorList>
            <person name="D'Amico-Willman K.M."/>
            <person name="Ouma W.Z."/>
            <person name="Meulia T."/>
            <person name="Sideli G.M."/>
            <person name="Gradziel T.M."/>
            <person name="Fresnedo-Ramirez J."/>
        </authorList>
    </citation>
    <scope>NUCLEOTIDE SEQUENCE [LARGE SCALE GENOMIC DNA]</scope>
    <source>
        <strain evidence="2">Clone GOH B32 T37-40</strain>
    </source>
</reference>
<feature type="signal peptide" evidence="1">
    <location>
        <begin position="1"/>
        <end position="22"/>
    </location>
</feature>
<keyword evidence="3" id="KW-1185">Reference proteome</keyword>
<dbReference type="Proteomes" id="UP001054821">
    <property type="component" value="Chromosome 1"/>
</dbReference>
<accession>A0AAD4ZLS9</accession>
<dbReference type="AlphaFoldDB" id="A0AAD4ZLS9"/>
<dbReference type="EMBL" id="JAJFAZ020000001">
    <property type="protein sequence ID" value="KAI5350394.1"/>
    <property type="molecule type" value="Genomic_DNA"/>
</dbReference>
<keyword evidence="1" id="KW-0732">Signal</keyword>